<dbReference type="Gene3D" id="2.40.170.20">
    <property type="entry name" value="TonB-dependent receptor, beta-barrel domain"/>
    <property type="match status" value="1"/>
</dbReference>
<comment type="caution">
    <text evidence="10">The sequence shown here is derived from an EMBL/GenBank/DDBJ whole genome shotgun (WGS) entry which is preliminary data.</text>
</comment>
<name>A0ABS7TB10_9GAMM</name>
<evidence type="ECO:0000313" key="11">
    <source>
        <dbReference type="Proteomes" id="UP001430290"/>
    </source>
</evidence>
<dbReference type="InterPro" id="IPR039426">
    <property type="entry name" value="TonB-dep_rcpt-like"/>
</dbReference>
<evidence type="ECO:0000256" key="5">
    <source>
        <dbReference type="ARBA" id="ARBA00023136"/>
    </source>
</evidence>
<keyword evidence="6" id="KW-0998">Cell outer membrane</keyword>
<dbReference type="InterPro" id="IPR036942">
    <property type="entry name" value="Beta-barrel_TonB_sf"/>
</dbReference>
<dbReference type="Pfam" id="PF07715">
    <property type="entry name" value="Plug"/>
    <property type="match status" value="1"/>
</dbReference>
<dbReference type="Proteomes" id="UP001430290">
    <property type="component" value="Unassembled WGS sequence"/>
</dbReference>
<proteinExistence type="predicted"/>
<comment type="subcellular location">
    <subcellularLocation>
        <location evidence="1">Cell outer membrane</location>
        <topology evidence="1">Multi-pass membrane protein</topology>
    </subcellularLocation>
</comment>
<dbReference type="SUPFAM" id="SSF49478">
    <property type="entry name" value="Cna protein B-type domain"/>
    <property type="match status" value="1"/>
</dbReference>
<evidence type="ECO:0000313" key="10">
    <source>
        <dbReference type="EMBL" id="MBZ4185030.1"/>
    </source>
</evidence>
<keyword evidence="5" id="KW-0472">Membrane</keyword>
<dbReference type="Pfam" id="PF25183">
    <property type="entry name" value="OMP_b-brl_4"/>
    <property type="match status" value="2"/>
</dbReference>
<evidence type="ECO:0000256" key="6">
    <source>
        <dbReference type="ARBA" id="ARBA00023237"/>
    </source>
</evidence>
<protein>
    <submittedName>
        <fullName evidence="10">TonB-dependent receptor</fullName>
    </submittedName>
</protein>
<dbReference type="SUPFAM" id="SSF56935">
    <property type="entry name" value="Porins"/>
    <property type="match status" value="1"/>
</dbReference>
<reference evidence="10" key="1">
    <citation type="submission" date="2021-09" db="EMBL/GenBank/DDBJ databases">
        <authorList>
            <person name="Wu T."/>
            <person name="Guo S.Z."/>
        </authorList>
    </citation>
    <scope>NUCLEOTIDE SEQUENCE</scope>
    <source>
        <strain evidence="10">RSS-23</strain>
    </source>
</reference>
<dbReference type="EMBL" id="JAIQDJ010000001">
    <property type="protein sequence ID" value="MBZ4185030.1"/>
    <property type="molecule type" value="Genomic_DNA"/>
</dbReference>
<keyword evidence="10" id="KW-0675">Receptor</keyword>
<feature type="signal peptide" evidence="7">
    <location>
        <begin position="1"/>
        <end position="29"/>
    </location>
</feature>
<gene>
    <name evidence="10" type="ORF">K7B09_01655</name>
</gene>
<keyword evidence="4" id="KW-0812">Transmembrane</keyword>
<evidence type="ECO:0000256" key="1">
    <source>
        <dbReference type="ARBA" id="ARBA00004571"/>
    </source>
</evidence>
<dbReference type="RefSeq" id="WP_223626090.1">
    <property type="nucleotide sequence ID" value="NZ_JAIQDJ010000001.1"/>
</dbReference>
<evidence type="ECO:0000256" key="4">
    <source>
        <dbReference type="ARBA" id="ARBA00022692"/>
    </source>
</evidence>
<dbReference type="InterPro" id="IPR037066">
    <property type="entry name" value="Plug_dom_sf"/>
</dbReference>
<keyword evidence="3" id="KW-1134">Transmembrane beta strand</keyword>
<sequence>MASNYLAKGLKRSALTIALGLCFAGGVQAQSTSGAISGSAPAGSTVTISNNSGLSRTITVDASGRFNAGNLPVGNYTVTSGSNKREALVTVGGNSSVSFEGGEKTLDTVTVTGSSIAAIDVTATDTRSVLTAQQIERLPLARSAESIALLAPGAVSGAAGFFGGLVSFGGAGVSENAYYVNGYFTGEPLSNLGGFSLPFGAVEQQETFIGGYSAKYGRSDGGVINQIGKRGTNEWHFGGQVTYTPKGLRGYNDDLYLPNVDFSGANANTALPHTCGDSGTALCQYQYEDPTKAGKLYSRGDQSNAWRHSYNLYAGGPIVKDRLFFYVAGEWTKNESISSPNALSAAYKPGHTRQTASTTDTPKFYAKLDWSITDNHFLELTYLQQKTDTTGYFNDYVFDTGTAGDRIPNAAPDSSWQKNQYAILKYTGYLTDSLTLSATYGQGKMQTLNQPFLIPGMALIGSVNNQNPAVPGYVTGGVGNPIAGYNGRDAVDKTHGLRADLEWVLGAHTLTAGIDNIKFEAENEGTTQFIDRFIYGRSSASNIVSGHVGSAVSVSNPRGYYVYKYYLNTATAMSLDQKAWYLEDRWQIADNFLLSIGVRNDQFTNANNVGAKYLDAKNQWAPRLGFAWDVNGDGSLKLFGNAGRYFLAMPNNVAIRGASASTFTRDYYTYTGIDANGAPTGLTPIPRVDGGTGPYSANGEYGQPVDVLSFAPKDLKNMYQDEYLIGMEKMLTPKWMLGMKLTRRSLKSAMDDICDPGRMEAKLESIQAGLSSKVVVPGCFMFNPGGTNTFSLANVTGGGRTEVVMTAADWGFTDSMKRNYSGLDLYLEHPFDGKWELRVDYTLSKSSGNMEGQVKSEFGQDNISKTQDWDAAEIMAYANGYLANDRRHQLKVRGSYQITDELSVGANFRINSGSPFSCLGYFNPDNRDENGGSADPIGYGASYHTCFGQVATPGSKRNPWTRTLDLGLSYAPNFLDKKLKLGMQVLNVFNANGVLQAGVTSETNPYTVSNTFMLPQGRQTPRTVVFTASYDW</sequence>
<dbReference type="InterPro" id="IPR012910">
    <property type="entry name" value="Plug_dom"/>
</dbReference>
<organism evidence="10 11">
    <name type="scientific">Thermomonas beijingensis</name>
    <dbReference type="NCBI Taxonomy" id="2872701"/>
    <lineage>
        <taxon>Bacteria</taxon>
        <taxon>Pseudomonadati</taxon>
        <taxon>Pseudomonadota</taxon>
        <taxon>Gammaproteobacteria</taxon>
        <taxon>Lysobacterales</taxon>
        <taxon>Lysobacteraceae</taxon>
        <taxon>Thermomonas</taxon>
    </lineage>
</organism>
<evidence type="ECO:0000259" key="9">
    <source>
        <dbReference type="Pfam" id="PF25183"/>
    </source>
</evidence>
<evidence type="ECO:0000256" key="2">
    <source>
        <dbReference type="ARBA" id="ARBA00022448"/>
    </source>
</evidence>
<keyword evidence="2" id="KW-0813">Transport</keyword>
<evidence type="ECO:0000256" key="7">
    <source>
        <dbReference type="SAM" id="SignalP"/>
    </source>
</evidence>
<dbReference type="InterPro" id="IPR057601">
    <property type="entry name" value="Oar-like_b-barrel"/>
</dbReference>
<dbReference type="PANTHER" id="PTHR30069">
    <property type="entry name" value="TONB-DEPENDENT OUTER MEMBRANE RECEPTOR"/>
    <property type="match status" value="1"/>
</dbReference>
<dbReference type="Gene3D" id="2.170.130.10">
    <property type="entry name" value="TonB-dependent receptor, plug domain"/>
    <property type="match status" value="1"/>
</dbReference>
<feature type="domain" description="TonB-dependent transporter Oar-like beta-barrel" evidence="9">
    <location>
        <begin position="340"/>
        <end position="608"/>
    </location>
</feature>
<keyword evidence="11" id="KW-1185">Reference proteome</keyword>
<keyword evidence="7" id="KW-0732">Signal</keyword>
<evidence type="ECO:0000256" key="3">
    <source>
        <dbReference type="ARBA" id="ARBA00022452"/>
    </source>
</evidence>
<feature type="chain" id="PRO_5046268814" evidence="7">
    <location>
        <begin position="30"/>
        <end position="1032"/>
    </location>
</feature>
<feature type="domain" description="TonB-dependent transporter Oar-like beta-barrel" evidence="9">
    <location>
        <begin position="615"/>
        <end position="898"/>
    </location>
</feature>
<feature type="domain" description="TonB-dependent receptor plug" evidence="8">
    <location>
        <begin position="123"/>
        <end position="222"/>
    </location>
</feature>
<accession>A0ABS7TB10</accession>
<dbReference type="PANTHER" id="PTHR30069:SF46">
    <property type="entry name" value="OAR PROTEIN"/>
    <property type="match status" value="1"/>
</dbReference>
<evidence type="ECO:0000259" key="8">
    <source>
        <dbReference type="Pfam" id="PF07715"/>
    </source>
</evidence>